<evidence type="ECO:0000313" key="2">
    <source>
        <dbReference type="Proteomes" id="UP001057402"/>
    </source>
</evidence>
<keyword evidence="2" id="KW-1185">Reference proteome</keyword>
<name>A0ACB9P3Z2_9MYRT</name>
<dbReference type="Proteomes" id="UP001057402">
    <property type="component" value="Chromosome 7"/>
</dbReference>
<protein>
    <submittedName>
        <fullName evidence="1">Uncharacterized protein</fullName>
    </submittedName>
</protein>
<accession>A0ACB9P3Z2</accession>
<dbReference type="EMBL" id="CM042886">
    <property type="protein sequence ID" value="KAI4343327.1"/>
    <property type="molecule type" value="Genomic_DNA"/>
</dbReference>
<evidence type="ECO:0000313" key="1">
    <source>
        <dbReference type="EMBL" id="KAI4343327.1"/>
    </source>
</evidence>
<proteinExistence type="predicted"/>
<reference evidence="2" key="1">
    <citation type="journal article" date="2023" name="Front. Plant Sci.">
        <title>Chromosomal-level genome assembly of Melastoma candidum provides insights into trichome evolution.</title>
        <authorList>
            <person name="Zhong Y."/>
            <person name="Wu W."/>
            <person name="Sun C."/>
            <person name="Zou P."/>
            <person name="Liu Y."/>
            <person name="Dai S."/>
            <person name="Zhou R."/>
        </authorList>
    </citation>
    <scope>NUCLEOTIDE SEQUENCE [LARGE SCALE GENOMIC DNA]</scope>
</reference>
<gene>
    <name evidence="1" type="ORF">MLD38_027849</name>
</gene>
<sequence length="429" mass="48129">MVVNQLSCQLPEILLSSHDSKLPEGVNSTEELHMANEEVIILGWKHDDQLPVNTATQTDDIPVRGGTLNLLDLVTRTVDGFGGLDEELKLIRCQAMKFILESVGILTDEFASLLDTLTARVRDEAHKKFFSLLDEHILGLRLEIQMMESAQTSLVRGDDLRSRRRELHRLLGEWGVAANEKKKSLLEEMEEWDKAMDRMTQNAAEMSAGKSGTCIRGNLAEPVIPVYVAPVSPVVPRPVHVVEPEHAVESDAPETARQGVDSSPRCSCMEVSPGPHVQPLTMQSTFALLYEAITDPKNRPQALDELVIKEAMEQLRRIQDETNRAARCLKCKVFRDFSNGLQGVPEYVGDLHEELVRLGEEDARETREDATQEARAENVDPPPFFIFRPLKGCSFDSSEEDEEWREAWRDDRHTSLEPPSSDDHGSSSS</sequence>
<comment type="caution">
    <text evidence="1">The sequence shown here is derived from an EMBL/GenBank/DDBJ whole genome shotgun (WGS) entry which is preliminary data.</text>
</comment>
<organism evidence="1 2">
    <name type="scientific">Melastoma candidum</name>
    <dbReference type="NCBI Taxonomy" id="119954"/>
    <lineage>
        <taxon>Eukaryota</taxon>
        <taxon>Viridiplantae</taxon>
        <taxon>Streptophyta</taxon>
        <taxon>Embryophyta</taxon>
        <taxon>Tracheophyta</taxon>
        <taxon>Spermatophyta</taxon>
        <taxon>Magnoliopsida</taxon>
        <taxon>eudicotyledons</taxon>
        <taxon>Gunneridae</taxon>
        <taxon>Pentapetalae</taxon>
        <taxon>rosids</taxon>
        <taxon>malvids</taxon>
        <taxon>Myrtales</taxon>
        <taxon>Melastomataceae</taxon>
        <taxon>Melastomatoideae</taxon>
        <taxon>Melastomateae</taxon>
        <taxon>Melastoma</taxon>
    </lineage>
</organism>